<comment type="caution">
    <text evidence="2">The sequence shown here is derived from an EMBL/GenBank/DDBJ whole genome shotgun (WGS) entry which is preliminary data.</text>
</comment>
<keyword evidence="3" id="KW-1185">Reference proteome</keyword>
<evidence type="ECO:0000313" key="3">
    <source>
        <dbReference type="Proteomes" id="UP001345013"/>
    </source>
</evidence>
<organism evidence="2 3">
    <name type="scientific">Lithohypha guttulata</name>
    <dbReference type="NCBI Taxonomy" id="1690604"/>
    <lineage>
        <taxon>Eukaryota</taxon>
        <taxon>Fungi</taxon>
        <taxon>Dikarya</taxon>
        <taxon>Ascomycota</taxon>
        <taxon>Pezizomycotina</taxon>
        <taxon>Eurotiomycetes</taxon>
        <taxon>Chaetothyriomycetidae</taxon>
        <taxon>Chaetothyriales</taxon>
        <taxon>Trichomeriaceae</taxon>
        <taxon>Lithohypha</taxon>
    </lineage>
</organism>
<name>A0ABR0KKI1_9EURO</name>
<gene>
    <name evidence="2" type="ORF">LTR24_001474</name>
</gene>
<protein>
    <submittedName>
        <fullName evidence="2">Uncharacterized protein</fullName>
    </submittedName>
</protein>
<dbReference type="Proteomes" id="UP001345013">
    <property type="component" value="Unassembled WGS sequence"/>
</dbReference>
<evidence type="ECO:0000313" key="2">
    <source>
        <dbReference type="EMBL" id="KAK5099073.1"/>
    </source>
</evidence>
<feature type="compositionally biased region" description="Basic and acidic residues" evidence="1">
    <location>
        <begin position="254"/>
        <end position="265"/>
    </location>
</feature>
<proteinExistence type="predicted"/>
<feature type="region of interest" description="Disordered" evidence="1">
    <location>
        <begin position="246"/>
        <end position="283"/>
    </location>
</feature>
<feature type="region of interest" description="Disordered" evidence="1">
    <location>
        <begin position="118"/>
        <end position="147"/>
    </location>
</feature>
<sequence>MRYFLSLPAIIGASVYVATPAYSVALSDQEDIPSITDINAVPGPKVPDQDIPSASTITRRDDEQSDYEPLCRVHVEYGAPSLTCRVNNSPDTTKVPVDYTLCELRNLDDGPPALVCRLDNPANKRTTEPDNLPTDNTKREEDLPVDDESATLTDTAIVSSSGNNASASHVDALEARMRKAFEQVMSKEPGLEPGAELRSKVSQQYKTNLAVEVASTGSKSMRHGSRGAQEVPHDDVKHQYTHRPFPEEFADSAEDAKDGEIEKRGGGKHKGRGKGKGKGKQPGPFCYLDVLGLFC</sequence>
<reference evidence="2 3" key="1">
    <citation type="submission" date="2023-08" db="EMBL/GenBank/DDBJ databases">
        <title>Black Yeasts Isolated from many extreme environments.</title>
        <authorList>
            <person name="Coleine C."/>
            <person name="Stajich J.E."/>
            <person name="Selbmann L."/>
        </authorList>
    </citation>
    <scope>NUCLEOTIDE SEQUENCE [LARGE SCALE GENOMIC DNA]</scope>
    <source>
        <strain evidence="2 3">CCFEE 5885</strain>
    </source>
</reference>
<dbReference type="EMBL" id="JAVRRG010000011">
    <property type="protein sequence ID" value="KAK5099073.1"/>
    <property type="molecule type" value="Genomic_DNA"/>
</dbReference>
<accession>A0ABR0KKI1</accession>
<feature type="compositionally biased region" description="Basic residues" evidence="1">
    <location>
        <begin position="266"/>
        <end position="279"/>
    </location>
</feature>
<evidence type="ECO:0000256" key="1">
    <source>
        <dbReference type="SAM" id="MobiDB-lite"/>
    </source>
</evidence>
<feature type="region of interest" description="Disordered" evidence="1">
    <location>
        <begin position="40"/>
        <end position="65"/>
    </location>
</feature>